<dbReference type="InterPro" id="IPR013324">
    <property type="entry name" value="RNA_pol_sigma_r3/r4-like"/>
</dbReference>
<reference evidence="2 3" key="1">
    <citation type="submission" date="2020-12" db="EMBL/GenBank/DDBJ databases">
        <title>Geomonas sp. Red259, isolated from paddy soil.</title>
        <authorList>
            <person name="Xu Z."/>
            <person name="Zhang Z."/>
            <person name="Masuda Y."/>
            <person name="Itoh H."/>
            <person name="Senoo K."/>
        </authorList>
    </citation>
    <scope>NUCLEOTIDE SEQUENCE [LARGE SCALE GENOMIC DNA]</scope>
    <source>
        <strain evidence="2 3">Red259</strain>
    </source>
</reference>
<dbReference type="Gene3D" id="1.10.10.10">
    <property type="entry name" value="Winged helix-like DNA-binding domain superfamily/Winged helix DNA-binding domain"/>
    <property type="match status" value="1"/>
</dbReference>
<accession>A0ABS0YL89</accession>
<protein>
    <submittedName>
        <fullName evidence="2">DUF134 domain-containing protein</fullName>
    </submittedName>
</protein>
<dbReference type="CDD" id="cd06171">
    <property type="entry name" value="Sigma70_r4"/>
    <property type="match status" value="1"/>
</dbReference>
<proteinExistence type="inferred from homology"/>
<organism evidence="2 3">
    <name type="scientific">Geomonas propionica</name>
    <dbReference type="NCBI Taxonomy" id="2798582"/>
    <lineage>
        <taxon>Bacteria</taxon>
        <taxon>Pseudomonadati</taxon>
        <taxon>Thermodesulfobacteriota</taxon>
        <taxon>Desulfuromonadia</taxon>
        <taxon>Geobacterales</taxon>
        <taxon>Geobacteraceae</taxon>
        <taxon>Geomonas</taxon>
    </lineage>
</organism>
<evidence type="ECO:0000256" key="1">
    <source>
        <dbReference type="ARBA" id="ARBA00009350"/>
    </source>
</evidence>
<evidence type="ECO:0000313" key="3">
    <source>
        <dbReference type="Proteomes" id="UP000641025"/>
    </source>
</evidence>
<name>A0ABS0YL89_9BACT</name>
<dbReference type="SUPFAM" id="SSF88659">
    <property type="entry name" value="Sigma3 and sigma4 domains of RNA polymerase sigma factors"/>
    <property type="match status" value="1"/>
</dbReference>
<dbReference type="Proteomes" id="UP000641025">
    <property type="component" value="Unassembled WGS sequence"/>
</dbReference>
<dbReference type="InterPro" id="IPR036388">
    <property type="entry name" value="WH-like_DNA-bd_sf"/>
</dbReference>
<dbReference type="PANTHER" id="PTHR37478">
    <property type="match status" value="1"/>
</dbReference>
<dbReference type="EMBL" id="JAEMHK010000001">
    <property type="protein sequence ID" value="MBJ6798734.1"/>
    <property type="molecule type" value="Genomic_DNA"/>
</dbReference>
<dbReference type="InterPro" id="IPR002852">
    <property type="entry name" value="UPF0251"/>
</dbReference>
<comment type="caution">
    <text evidence="2">The sequence shown here is derived from an EMBL/GenBank/DDBJ whole genome shotgun (WGS) entry which is preliminary data.</text>
</comment>
<keyword evidence="3" id="KW-1185">Reference proteome</keyword>
<dbReference type="Pfam" id="PF02001">
    <property type="entry name" value="DUF134"/>
    <property type="match status" value="1"/>
</dbReference>
<gene>
    <name evidence="2" type="ORF">JFN90_01145</name>
</gene>
<comment type="similarity">
    <text evidence="1">Belongs to the UPF0251 family.</text>
</comment>
<evidence type="ECO:0000313" key="2">
    <source>
        <dbReference type="EMBL" id="MBJ6798734.1"/>
    </source>
</evidence>
<dbReference type="PANTHER" id="PTHR37478:SF2">
    <property type="entry name" value="UPF0251 PROTEIN TK0562"/>
    <property type="match status" value="1"/>
</dbReference>
<sequence>MPRPRKPRTCICPHRVGFAAVFKPAGTPLKDLDLVQLAHDELDALHLCDGQGKTQEEAGACMGVSRGTVQRLLAAARSKVADVLVQQKALAISGGPGQATACHSTGSAKE</sequence>